<dbReference type="CDD" id="cd03704">
    <property type="entry name" value="eRF3_C_III"/>
    <property type="match status" value="1"/>
</dbReference>
<dbReference type="GO" id="GO:0005525">
    <property type="term" value="F:GTP binding"/>
    <property type="evidence" value="ECO:0007669"/>
    <property type="project" value="UniProtKB-KW"/>
</dbReference>
<organism evidence="4 5">
    <name type="scientific">Raphanus sativus</name>
    <name type="common">Radish</name>
    <name type="synonym">Raphanus raphanistrum var. sativus</name>
    <dbReference type="NCBI Taxonomy" id="3726"/>
    <lineage>
        <taxon>Eukaryota</taxon>
        <taxon>Viridiplantae</taxon>
        <taxon>Streptophyta</taxon>
        <taxon>Embryophyta</taxon>
        <taxon>Tracheophyta</taxon>
        <taxon>Spermatophyta</taxon>
        <taxon>Magnoliopsida</taxon>
        <taxon>eudicotyledons</taxon>
        <taxon>Gunneridae</taxon>
        <taxon>Pentapetalae</taxon>
        <taxon>rosids</taxon>
        <taxon>malvids</taxon>
        <taxon>Brassicales</taxon>
        <taxon>Brassicaceae</taxon>
        <taxon>Brassiceae</taxon>
        <taxon>Raphanus</taxon>
    </lineage>
</organism>
<evidence type="ECO:0000313" key="5">
    <source>
        <dbReference type="RefSeq" id="XP_056848534.1"/>
    </source>
</evidence>
<keyword evidence="4" id="KW-1185">Reference proteome</keyword>
<dbReference type="AlphaFoldDB" id="A0A9W3CAN0"/>
<dbReference type="InterPro" id="IPR009001">
    <property type="entry name" value="Transl_elong_EF1A/Init_IF2_C"/>
</dbReference>
<name>A0A9W3CAN0_RAPSA</name>
<dbReference type="GeneID" id="108841557"/>
<sequence length="200" mass="22294">MYMQRKKVRINLREESRFLTPTSCHPDIEAALQVDSAEENNRVGVVVPAGQNTDGVEILDIMEQELKDEVQESTPIPDVQQVKPEFVAHLQIVDLPANVIFIAGYKAILHIHSAVEECEIIELISQIDLKTRKPMKTKKIMHVSKNGTAVVCRIQVSNSIRVENFSDFLQFGKFTLRTQATGKTIAVGIVTEFTCASSSA</sequence>
<dbReference type="Proteomes" id="UP000504610">
    <property type="component" value="Chromosome 2"/>
</dbReference>
<accession>A0A9W3CAN0</accession>
<evidence type="ECO:0000256" key="1">
    <source>
        <dbReference type="ARBA" id="ARBA00022741"/>
    </source>
</evidence>
<keyword evidence="1" id="KW-0547">Nucleotide-binding</keyword>
<keyword evidence="2" id="KW-0342">GTP-binding</keyword>
<dbReference type="InterPro" id="IPR050100">
    <property type="entry name" value="TRAFAC_GTPase_members"/>
</dbReference>
<reference evidence="5" key="2">
    <citation type="submission" date="2025-08" db="UniProtKB">
        <authorList>
            <consortium name="RefSeq"/>
        </authorList>
    </citation>
    <scope>IDENTIFICATION</scope>
    <source>
        <tissue evidence="5">Leaf</tissue>
    </source>
</reference>
<evidence type="ECO:0000259" key="3">
    <source>
        <dbReference type="Pfam" id="PF22594"/>
    </source>
</evidence>
<dbReference type="SUPFAM" id="SSF50465">
    <property type="entry name" value="EF-Tu/eEF-1alpha/eIF2-gamma C-terminal domain"/>
    <property type="match status" value="1"/>
</dbReference>
<proteinExistence type="predicted"/>
<dbReference type="RefSeq" id="XP_056848534.1">
    <property type="nucleotide sequence ID" value="XM_056992554.1"/>
</dbReference>
<dbReference type="PANTHER" id="PTHR23115">
    <property type="entry name" value="TRANSLATION FACTOR"/>
    <property type="match status" value="1"/>
</dbReference>
<evidence type="ECO:0000256" key="2">
    <source>
        <dbReference type="ARBA" id="ARBA00023134"/>
    </source>
</evidence>
<reference evidence="4" key="1">
    <citation type="journal article" date="2019" name="Database">
        <title>The radish genome database (RadishGD): an integrated information resource for radish genomics.</title>
        <authorList>
            <person name="Yu H.J."/>
            <person name="Baek S."/>
            <person name="Lee Y.J."/>
            <person name="Cho A."/>
            <person name="Mun J.H."/>
        </authorList>
    </citation>
    <scope>NUCLEOTIDE SEQUENCE [LARGE SCALE GENOMIC DNA]</scope>
    <source>
        <strain evidence="4">cv. WK10039</strain>
    </source>
</reference>
<gene>
    <name evidence="5" type="primary">LOC108841557</name>
</gene>
<evidence type="ECO:0000313" key="4">
    <source>
        <dbReference type="Proteomes" id="UP000504610"/>
    </source>
</evidence>
<protein>
    <submittedName>
        <fullName evidence="5">Uncharacterized protein LOC108841557 isoform X1</fullName>
    </submittedName>
</protein>
<dbReference type="InterPro" id="IPR054696">
    <property type="entry name" value="GTP-eEF1A_C"/>
</dbReference>
<dbReference type="OrthoDB" id="342024at2759"/>
<dbReference type="Pfam" id="PF22594">
    <property type="entry name" value="GTP-eEF1A_C"/>
    <property type="match status" value="1"/>
</dbReference>
<feature type="domain" description="GTP-eEF1A C-terminal" evidence="3">
    <location>
        <begin position="85"/>
        <end position="191"/>
    </location>
</feature>
<dbReference type="Gene3D" id="2.40.30.10">
    <property type="entry name" value="Translation factors"/>
    <property type="match status" value="1"/>
</dbReference>